<evidence type="ECO:0000313" key="1">
    <source>
        <dbReference type="EMBL" id="ATY86600.1"/>
    </source>
</evidence>
<accession>A0A2K8NE75</accession>
<keyword evidence="2" id="KW-1185">Reference proteome</keyword>
<reference evidence="2" key="1">
    <citation type="submission" date="2017-11" db="EMBL/GenBank/DDBJ databases">
        <title>Complete Genome Sequence of Kyrpidia sp. Strain EA-1, a thermophilic, hydrogen-oxidizing Bacterium, isolated from the Azores.</title>
        <authorList>
            <person name="Reiner J.E."/>
            <person name="Lapp C.J."/>
            <person name="Bunk B."/>
            <person name="Gescher J."/>
        </authorList>
    </citation>
    <scope>NUCLEOTIDE SEQUENCE [LARGE SCALE GENOMIC DNA]</scope>
    <source>
        <strain evidence="2">EA-1</strain>
    </source>
</reference>
<dbReference type="KEGG" id="kyr:CVV65_12890"/>
<dbReference type="AlphaFoldDB" id="A0A2K8NE75"/>
<name>A0A2K8NE75_9BACL</name>
<dbReference type="RefSeq" id="WP_100669514.1">
    <property type="nucleotide sequence ID" value="NZ_CP024955.1"/>
</dbReference>
<evidence type="ECO:0000313" key="2">
    <source>
        <dbReference type="Proteomes" id="UP000231932"/>
    </source>
</evidence>
<gene>
    <name evidence="1" type="ORF">CVV65_12890</name>
</gene>
<organism evidence="1 2">
    <name type="scientific">Kyrpidia spormannii</name>
    <dbReference type="NCBI Taxonomy" id="2055160"/>
    <lineage>
        <taxon>Bacteria</taxon>
        <taxon>Bacillati</taxon>
        <taxon>Bacillota</taxon>
        <taxon>Bacilli</taxon>
        <taxon>Bacillales</taxon>
        <taxon>Alicyclobacillaceae</taxon>
        <taxon>Kyrpidia</taxon>
    </lineage>
</organism>
<dbReference type="Proteomes" id="UP000231932">
    <property type="component" value="Chromosome"/>
</dbReference>
<protein>
    <submittedName>
        <fullName evidence="1">Uncharacterized protein</fullName>
    </submittedName>
</protein>
<proteinExistence type="predicted"/>
<sequence>MSALEQELEQLIKHLNDKNKLVAKSFLSWLLENQLDEEDDLLTPEDIRAIEQGRQELMKREAVPLEDLKRDLGL</sequence>
<dbReference type="EMBL" id="CP024955">
    <property type="protein sequence ID" value="ATY86600.1"/>
    <property type="molecule type" value="Genomic_DNA"/>
</dbReference>